<reference evidence="11" key="1">
    <citation type="submission" date="2013-01" db="EMBL/GenBank/DDBJ databases">
        <title>Draft Genome Sequence of a Mulberry Tree, Morus notabilis C.K. Schneid.</title>
        <authorList>
            <person name="He N."/>
            <person name="Zhao S."/>
        </authorList>
    </citation>
    <scope>NUCLEOTIDE SEQUENCE</scope>
</reference>
<evidence type="ECO:0000256" key="7">
    <source>
        <dbReference type="SAM" id="Phobius"/>
    </source>
</evidence>
<dbReference type="KEGG" id="mnt:21406368"/>
<keyword evidence="11" id="KW-1185">Reference proteome</keyword>
<dbReference type="AlphaFoldDB" id="W9RPK0"/>
<dbReference type="STRING" id="981085.W9RPK0"/>
<proteinExistence type="predicted"/>
<evidence type="ECO:0000256" key="1">
    <source>
        <dbReference type="ARBA" id="ARBA00004167"/>
    </source>
</evidence>
<dbReference type="eggNOG" id="ENOG502QRZ6">
    <property type="taxonomic scope" value="Eukaryota"/>
</dbReference>
<dbReference type="Proteomes" id="UP000030645">
    <property type="component" value="Unassembled WGS sequence"/>
</dbReference>
<evidence type="ECO:0000256" key="8">
    <source>
        <dbReference type="SAM" id="SignalP"/>
    </source>
</evidence>
<keyword evidence="2 7" id="KW-0812">Transmembrane</keyword>
<dbReference type="InterPro" id="IPR015943">
    <property type="entry name" value="WD40/YVTN_repeat-like_dom_sf"/>
</dbReference>
<dbReference type="InterPro" id="IPR028994">
    <property type="entry name" value="Integrin_alpha_N"/>
</dbReference>
<name>W9RPK0_9ROSA</name>
<feature type="transmembrane region" description="Helical" evidence="7">
    <location>
        <begin position="794"/>
        <end position="813"/>
    </location>
</feature>
<feature type="compositionally biased region" description="Polar residues" evidence="6">
    <location>
        <begin position="241"/>
        <end position="261"/>
    </location>
</feature>
<dbReference type="Gene3D" id="2.130.10.10">
    <property type="entry name" value="YVTN repeat-like/Quinoprotein amine dehydrogenase"/>
    <property type="match status" value="1"/>
</dbReference>
<feature type="chain" id="PRO_5004931512" description="DEX1 C-terminal domain-containing protein" evidence="8">
    <location>
        <begin position="26"/>
        <end position="830"/>
    </location>
</feature>
<dbReference type="Pfam" id="PF01839">
    <property type="entry name" value="FG-GAP"/>
    <property type="match status" value="1"/>
</dbReference>
<evidence type="ECO:0000256" key="2">
    <source>
        <dbReference type="ARBA" id="ARBA00022692"/>
    </source>
</evidence>
<evidence type="ECO:0000256" key="4">
    <source>
        <dbReference type="ARBA" id="ARBA00022989"/>
    </source>
</evidence>
<comment type="subcellular location">
    <subcellularLocation>
        <location evidence="1">Membrane</location>
        <topology evidence="1">Single-pass membrane protein</topology>
    </subcellularLocation>
</comment>
<evidence type="ECO:0000256" key="6">
    <source>
        <dbReference type="SAM" id="MobiDB-lite"/>
    </source>
</evidence>
<gene>
    <name evidence="10" type="ORF">L484_023609</name>
</gene>
<dbReference type="InterPro" id="IPR045232">
    <property type="entry name" value="FAM234"/>
</dbReference>
<evidence type="ECO:0000256" key="3">
    <source>
        <dbReference type="ARBA" id="ARBA00022729"/>
    </source>
</evidence>
<evidence type="ECO:0000313" key="11">
    <source>
        <dbReference type="Proteomes" id="UP000030645"/>
    </source>
</evidence>
<dbReference type="GO" id="GO:0016020">
    <property type="term" value="C:membrane"/>
    <property type="evidence" value="ECO:0007669"/>
    <property type="project" value="UniProtKB-SubCell"/>
</dbReference>
<sequence length="830" mass="92288">MKSTGFVRFFSICFVLCIGLNLCHAEEPKKNKFREREASDDALGYPNIDEDALLNSKCPKNLELRWQTEVSSSIYASPLIADINSDGKLEIVVPSFVHYLEVLDGSDGDKTPGWPAFHQSTVHSSPLLYDIDKDGTREIALATYNGEVLFFRVSGYMMVDKLIVPRRKVKKNWYVGLDPDPVDRSHPDVHDDQIILEAEKAKSVHQTYGNNLSIPIPATISTGDEIKSNGSQIGIDIKQPASANDSSVNISSPATVTNGTSAGRRLLEDSNSEGSQESKSKNNADEGVRAATVENEGGLQEEADSSFDLLRDSDELADEYSYDYDDFVDESMWGDEEWKEGEHEKLEDYVNIDSHILSTPVIADIDKDGVPEMIVAVSYFFDHEYYGDSENLKELGNIDIGKYIASSIVVFDLDTKQVKWTAELDLSTDKGNFRAYIYSSPTVVDLDGDGFMDILVGTSYGLFYVLDHHGNVRRNFPLEMAEIQGGVVAADINDDGKIELVTTDTHGNVAAWTVHGEEIWAKHLKSLIPQGPTIGDVDGDGHTDVVVPTISGNIYVLSGKDGSFVHPYPYRTHGRVMNKVLLVDLKKRGEKAKGLTLVTASFDGYLYLIDGPTSCADVVDIGETSYSMVLADNVDGGDDLDLIVTTMNGNVFCFSTPAPHHPLKAWRSPNQGRNNFAHRHNREGIYVSHSSRAFRDEEGKSFWVDIEIVDNYRYPSGTLGPYNVTTTLLVPGNYQGERRIKQNQIINSPGKHRIKLPTVGVRTTGTVLVEMVDRNGLYFSDEFSLTFHMYYYRLLKWLLVLPMVGMFGVLVILRPQEAMPLPSFSRNTDL</sequence>
<dbReference type="EMBL" id="KE345018">
    <property type="protein sequence ID" value="EXB89957.1"/>
    <property type="molecule type" value="Genomic_DNA"/>
</dbReference>
<feature type="region of interest" description="Disordered" evidence="6">
    <location>
        <begin position="240"/>
        <end position="308"/>
    </location>
</feature>
<evidence type="ECO:0000259" key="9">
    <source>
        <dbReference type="Pfam" id="PF23722"/>
    </source>
</evidence>
<evidence type="ECO:0000313" key="10">
    <source>
        <dbReference type="EMBL" id="EXB89957.1"/>
    </source>
</evidence>
<dbReference type="Pfam" id="PF23722">
    <property type="entry name" value="Beta-sand_DEX1"/>
    <property type="match status" value="1"/>
</dbReference>
<accession>W9RPK0</accession>
<feature type="signal peptide" evidence="8">
    <location>
        <begin position="1"/>
        <end position="25"/>
    </location>
</feature>
<dbReference type="PANTHER" id="PTHR21419">
    <property type="match status" value="1"/>
</dbReference>
<keyword evidence="5 7" id="KW-0472">Membrane</keyword>
<dbReference type="InterPro" id="IPR013517">
    <property type="entry name" value="FG-GAP"/>
</dbReference>
<evidence type="ECO:0000256" key="5">
    <source>
        <dbReference type="ARBA" id="ARBA00023136"/>
    </source>
</evidence>
<dbReference type="PANTHER" id="PTHR21419:SF23">
    <property type="entry name" value="PROTEIN DEFECTIVE IN EXINE FORMATION 1"/>
    <property type="match status" value="1"/>
</dbReference>
<feature type="domain" description="DEX1 C-terminal" evidence="9">
    <location>
        <begin position="684"/>
        <end position="788"/>
    </location>
</feature>
<organism evidence="10 11">
    <name type="scientific">Morus notabilis</name>
    <dbReference type="NCBI Taxonomy" id="981085"/>
    <lineage>
        <taxon>Eukaryota</taxon>
        <taxon>Viridiplantae</taxon>
        <taxon>Streptophyta</taxon>
        <taxon>Embryophyta</taxon>
        <taxon>Tracheophyta</taxon>
        <taxon>Spermatophyta</taxon>
        <taxon>Magnoliopsida</taxon>
        <taxon>eudicotyledons</taxon>
        <taxon>Gunneridae</taxon>
        <taxon>Pentapetalae</taxon>
        <taxon>rosids</taxon>
        <taxon>fabids</taxon>
        <taxon>Rosales</taxon>
        <taxon>Moraceae</taxon>
        <taxon>Moreae</taxon>
        <taxon>Morus</taxon>
    </lineage>
</organism>
<keyword evidence="4 7" id="KW-1133">Transmembrane helix</keyword>
<feature type="compositionally biased region" description="Basic and acidic residues" evidence="6">
    <location>
        <begin position="276"/>
        <end position="288"/>
    </location>
</feature>
<dbReference type="SUPFAM" id="SSF69318">
    <property type="entry name" value="Integrin alpha N-terminal domain"/>
    <property type="match status" value="1"/>
</dbReference>
<keyword evidence="3 8" id="KW-0732">Signal</keyword>
<protein>
    <recommendedName>
        <fullName evidence="9">DEX1 C-terminal domain-containing protein</fullName>
    </recommendedName>
</protein>
<dbReference type="OrthoDB" id="200924at2759"/>
<dbReference type="InterPro" id="IPR056376">
    <property type="entry name" value="DEX1_C"/>
</dbReference>